<dbReference type="PROSITE" id="PS50011">
    <property type="entry name" value="PROTEIN_KINASE_DOM"/>
    <property type="match status" value="2"/>
</dbReference>
<keyword evidence="6 13" id="KW-0067">ATP-binding</keyword>
<dbReference type="GO" id="GO:0004715">
    <property type="term" value="F:non-membrane spanning protein tyrosine kinase activity"/>
    <property type="evidence" value="ECO:0007669"/>
    <property type="project" value="UniProtKB-EC"/>
</dbReference>
<evidence type="ECO:0000256" key="11">
    <source>
        <dbReference type="PROSITE-ProRule" id="PRU00191"/>
    </source>
</evidence>
<feature type="region of interest" description="Disordered" evidence="15">
    <location>
        <begin position="726"/>
        <end position="763"/>
    </location>
</feature>
<evidence type="ECO:0000256" key="13">
    <source>
        <dbReference type="PROSITE-ProRule" id="PRU10141"/>
    </source>
</evidence>
<evidence type="ECO:0000256" key="7">
    <source>
        <dbReference type="ARBA" id="ARBA00022999"/>
    </source>
</evidence>
<dbReference type="Gene3D" id="3.30.505.10">
    <property type="entry name" value="SH2 domain"/>
    <property type="match status" value="2"/>
</dbReference>
<accession>A0ABD2I8L4</accession>
<name>A0ABD2I8L4_HETSC</name>
<dbReference type="PRINTS" id="PR00452">
    <property type="entry name" value="SH3DOMAIN"/>
</dbReference>
<dbReference type="Pfam" id="PF00018">
    <property type="entry name" value="SH3_1"/>
    <property type="match status" value="2"/>
</dbReference>
<gene>
    <name evidence="19" type="ORF">niasHS_018223</name>
</gene>
<evidence type="ECO:0000256" key="10">
    <source>
        <dbReference type="ARBA" id="ARBA00061539"/>
    </source>
</evidence>
<dbReference type="GO" id="GO:0005524">
    <property type="term" value="F:ATP binding"/>
    <property type="evidence" value="ECO:0007669"/>
    <property type="project" value="UniProtKB-UniRule"/>
</dbReference>
<dbReference type="PROSITE" id="PS50002">
    <property type="entry name" value="SH3"/>
    <property type="match status" value="2"/>
</dbReference>
<dbReference type="InterPro" id="IPR008266">
    <property type="entry name" value="Tyr_kinase_AS"/>
</dbReference>
<keyword evidence="8 14" id="KW-0829">Tyrosine-protein kinase</keyword>
<keyword evidence="2" id="KW-0597">Phosphoprotein</keyword>
<feature type="region of interest" description="Disordered" evidence="15">
    <location>
        <begin position="1239"/>
        <end position="1264"/>
    </location>
</feature>
<keyword evidence="3 14" id="KW-0808">Transferase</keyword>
<dbReference type="PRINTS" id="PR00109">
    <property type="entry name" value="TYRKINASE"/>
</dbReference>
<evidence type="ECO:0000256" key="12">
    <source>
        <dbReference type="PROSITE-ProRule" id="PRU00192"/>
    </source>
</evidence>
<dbReference type="PROSITE" id="PS00107">
    <property type="entry name" value="PROTEIN_KINASE_ATP"/>
    <property type="match status" value="1"/>
</dbReference>
<keyword evidence="5 14" id="KW-0418">Kinase</keyword>
<dbReference type="SMART" id="SM00219">
    <property type="entry name" value="TyrKc"/>
    <property type="match status" value="2"/>
</dbReference>
<evidence type="ECO:0000259" key="16">
    <source>
        <dbReference type="PROSITE" id="PS50001"/>
    </source>
</evidence>
<feature type="domain" description="SH2" evidence="16">
    <location>
        <begin position="843"/>
        <end position="938"/>
    </location>
</feature>
<dbReference type="InterPro" id="IPR000980">
    <property type="entry name" value="SH2"/>
</dbReference>
<dbReference type="InterPro" id="IPR036860">
    <property type="entry name" value="SH2_dom_sf"/>
</dbReference>
<comment type="caution">
    <text evidence="19">The sequence shown here is derived from an EMBL/GenBank/DDBJ whole genome shotgun (WGS) entry which is preliminary data.</text>
</comment>
<dbReference type="FunFam" id="1.10.510.10:FF:000399">
    <property type="entry name" value="Tyrosine-protein kinase"/>
    <property type="match status" value="1"/>
</dbReference>
<feature type="binding site" evidence="13">
    <location>
        <position position="991"/>
    </location>
    <ligand>
        <name>ATP</name>
        <dbReference type="ChEBI" id="CHEBI:30616"/>
    </ligand>
</feature>
<reference evidence="19 20" key="1">
    <citation type="submission" date="2024-10" db="EMBL/GenBank/DDBJ databases">
        <authorList>
            <person name="Kim D."/>
        </authorList>
    </citation>
    <scope>NUCLEOTIDE SEQUENCE [LARGE SCALE GENOMIC DNA]</scope>
    <source>
        <strain evidence="19">Taebaek</strain>
    </source>
</reference>
<proteinExistence type="inferred from homology"/>
<dbReference type="EMBL" id="JBICCN010000429">
    <property type="protein sequence ID" value="KAL3069498.1"/>
    <property type="molecule type" value="Genomic_DNA"/>
</dbReference>
<dbReference type="SUPFAM" id="SSF56112">
    <property type="entry name" value="Protein kinase-like (PK-like)"/>
    <property type="match status" value="2"/>
</dbReference>
<dbReference type="InterPro" id="IPR017441">
    <property type="entry name" value="Protein_kinase_ATP_BS"/>
</dbReference>
<keyword evidence="1 12" id="KW-0728">SH3 domain</keyword>
<dbReference type="Pfam" id="PF07714">
    <property type="entry name" value="PK_Tyr_Ser-Thr"/>
    <property type="match status" value="2"/>
</dbReference>
<evidence type="ECO:0000256" key="4">
    <source>
        <dbReference type="ARBA" id="ARBA00022741"/>
    </source>
</evidence>
<evidence type="ECO:0000313" key="20">
    <source>
        <dbReference type="Proteomes" id="UP001620645"/>
    </source>
</evidence>
<feature type="compositionally biased region" description="Basic residues" evidence="15">
    <location>
        <begin position="1255"/>
        <end position="1264"/>
    </location>
</feature>
<dbReference type="Gene3D" id="1.10.510.10">
    <property type="entry name" value="Transferase(Phosphotransferase) domain 1"/>
    <property type="match status" value="2"/>
</dbReference>
<evidence type="ECO:0000256" key="1">
    <source>
        <dbReference type="ARBA" id="ARBA00022443"/>
    </source>
</evidence>
<dbReference type="Proteomes" id="UP001620645">
    <property type="component" value="Unassembled WGS sequence"/>
</dbReference>
<dbReference type="InterPro" id="IPR036028">
    <property type="entry name" value="SH3-like_dom_sf"/>
</dbReference>
<feature type="domain" description="Protein kinase" evidence="18">
    <location>
        <begin position="963"/>
        <end position="1221"/>
    </location>
</feature>
<feature type="domain" description="SH3" evidence="17">
    <location>
        <begin position="103"/>
        <end position="163"/>
    </location>
</feature>
<dbReference type="InterPro" id="IPR020635">
    <property type="entry name" value="Tyr_kinase_cat_dom"/>
</dbReference>
<evidence type="ECO:0000313" key="19">
    <source>
        <dbReference type="EMBL" id="KAL3069498.1"/>
    </source>
</evidence>
<dbReference type="Gene3D" id="2.30.30.40">
    <property type="entry name" value="SH3 Domains"/>
    <property type="match status" value="2"/>
</dbReference>
<dbReference type="FunFam" id="1.10.510.10:FF:000554">
    <property type="entry name" value="Predicted protein"/>
    <property type="match status" value="1"/>
</dbReference>
<dbReference type="Pfam" id="PF00017">
    <property type="entry name" value="SH2"/>
    <property type="match status" value="2"/>
</dbReference>
<dbReference type="InterPro" id="IPR001245">
    <property type="entry name" value="Ser-Thr/Tyr_kinase_cat_dom"/>
</dbReference>
<comment type="catalytic activity">
    <reaction evidence="9 14">
        <text>L-tyrosyl-[protein] + ATP = O-phospho-L-tyrosyl-[protein] + ADP + H(+)</text>
        <dbReference type="Rhea" id="RHEA:10596"/>
        <dbReference type="Rhea" id="RHEA-COMP:10136"/>
        <dbReference type="Rhea" id="RHEA-COMP:20101"/>
        <dbReference type="ChEBI" id="CHEBI:15378"/>
        <dbReference type="ChEBI" id="CHEBI:30616"/>
        <dbReference type="ChEBI" id="CHEBI:46858"/>
        <dbReference type="ChEBI" id="CHEBI:61978"/>
        <dbReference type="ChEBI" id="CHEBI:456216"/>
        <dbReference type="EC" id="2.7.10.2"/>
    </reaction>
</comment>
<evidence type="ECO:0000256" key="6">
    <source>
        <dbReference type="ARBA" id="ARBA00022840"/>
    </source>
</evidence>
<feature type="domain" description="Protein kinase" evidence="18">
    <location>
        <begin position="292"/>
        <end position="571"/>
    </location>
</feature>
<keyword evidence="7 11" id="KW-0727">SH2 domain</keyword>
<dbReference type="PRINTS" id="PR00499">
    <property type="entry name" value="P67PHOX"/>
</dbReference>
<dbReference type="PROSITE" id="PS00109">
    <property type="entry name" value="PROTEIN_KINASE_TYR"/>
    <property type="match status" value="2"/>
</dbReference>
<evidence type="ECO:0000256" key="15">
    <source>
        <dbReference type="SAM" id="MobiDB-lite"/>
    </source>
</evidence>
<evidence type="ECO:0000256" key="14">
    <source>
        <dbReference type="RuleBase" id="RU362096"/>
    </source>
</evidence>
<dbReference type="EC" id="2.7.10.2" evidence="14"/>
<dbReference type="PANTHER" id="PTHR24418">
    <property type="entry name" value="TYROSINE-PROTEIN KINASE"/>
    <property type="match status" value="1"/>
</dbReference>
<dbReference type="InterPro" id="IPR050198">
    <property type="entry name" value="Non-receptor_tyrosine_kinases"/>
</dbReference>
<evidence type="ECO:0000256" key="9">
    <source>
        <dbReference type="ARBA" id="ARBA00051245"/>
    </source>
</evidence>
<dbReference type="CDD" id="cd11845">
    <property type="entry name" value="SH3_Src_like"/>
    <property type="match status" value="1"/>
</dbReference>
<organism evidence="19 20">
    <name type="scientific">Heterodera schachtii</name>
    <name type="common">Sugarbeet cyst nematode worm</name>
    <name type="synonym">Tylenchus schachtii</name>
    <dbReference type="NCBI Taxonomy" id="97005"/>
    <lineage>
        <taxon>Eukaryota</taxon>
        <taxon>Metazoa</taxon>
        <taxon>Ecdysozoa</taxon>
        <taxon>Nematoda</taxon>
        <taxon>Chromadorea</taxon>
        <taxon>Rhabditida</taxon>
        <taxon>Tylenchina</taxon>
        <taxon>Tylenchomorpha</taxon>
        <taxon>Tylenchoidea</taxon>
        <taxon>Heteroderidae</taxon>
        <taxon>Heteroderinae</taxon>
        <taxon>Heterodera</taxon>
    </lineage>
</organism>
<evidence type="ECO:0000256" key="2">
    <source>
        <dbReference type="ARBA" id="ARBA00022553"/>
    </source>
</evidence>
<feature type="compositionally biased region" description="Basic and acidic residues" evidence="15">
    <location>
        <begin position="603"/>
        <end position="614"/>
    </location>
</feature>
<dbReference type="SMART" id="SM00252">
    <property type="entry name" value="SH2"/>
    <property type="match status" value="2"/>
</dbReference>
<dbReference type="InterPro" id="IPR000719">
    <property type="entry name" value="Prot_kinase_dom"/>
</dbReference>
<dbReference type="SUPFAM" id="SSF50044">
    <property type="entry name" value="SH3-domain"/>
    <property type="match status" value="2"/>
</dbReference>
<evidence type="ECO:0000256" key="3">
    <source>
        <dbReference type="ARBA" id="ARBA00022679"/>
    </source>
</evidence>
<comment type="similarity">
    <text evidence="10">Belongs to the protein kinase superfamily. Tyr protein kinase family. SRC subfamily.</text>
</comment>
<evidence type="ECO:0000259" key="18">
    <source>
        <dbReference type="PROSITE" id="PS50011"/>
    </source>
</evidence>
<dbReference type="InterPro" id="IPR011009">
    <property type="entry name" value="Kinase-like_dom_sf"/>
</dbReference>
<protein>
    <recommendedName>
        <fullName evidence="14">Tyrosine-protein kinase</fullName>
        <ecNumber evidence="14">2.7.10.2</ecNumber>
    </recommendedName>
</protein>
<dbReference type="Gene3D" id="3.30.200.20">
    <property type="entry name" value="Phosphorylase Kinase, domain 1"/>
    <property type="match status" value="1"/>
</dbReference>
<dbReference type="SMART" id="SM00326">
    <property type="entry name" value="SH3"/>
    <property type="match status" value="2"/>
</dbReference>
<feature type="domain" description="SH2" evidence="16">
    <location>
        <begin position="169"/>
        <end position="267"/>
    </location>
</feature>
<sequence>MGKCFSSLKRHHNLQADDSSVKEFQHFSKGFKQQAGTSSTIAQHNAAFRSNSKLAMQTSFSSIGNARYCRNQPKLSNEMSNCKNLPRNGAKNAYSEGVSTSFQAIQKLVAMFAYESRSDEELEFQKGDIMYLMENSNLDWWYVRNMKGKQGFVPSSFVAFVKTPQAEEWFAGRIPRTVAERLVVDNHFPPGTFLVREREVDQLEYALTIRDMDTGHGPCVKHYRVRQTDDAQGYFISHKAVFKSLDALVKYYSERPEGLCHVLTLPAPRMVPVRPDLSYSTQHNWEIPRHELTLAHRLDNGNFGEVWFGLWRNKVEVAVKKLKTGTMSSDAFLSEANIMKQCSHNNLVRLFAVCTNEEPFLIITEFMPNGSLQSYLRAQETDEKGVNTGRPKNLLSMQAMIDICAQVANGMKYLEERKLVHRDLAARNVLVGDKISGVPVVKVADFGLARKLMEEDIYEAHAGAKFPLKWTAPESAVQGTFTVKSDVWSYGVLLYEIFTRGATPYPELNNKEVVEQVVIGYRMSCPRSIESEKQDSLNRIYEQVMLKCWDKNPDSALHRWAISSQPSHIHHTNSRINSCDCGRPKQNQTHADMGNCFSRPRKSSVDRVGGDSDHSSVTSVGPQRYNNNRRRGRRRSSADSPSSESRDLNVGVGEDVFVAGAGGQHTPQQKLSGSQLGYYRVGGQAVRYVYQPSSVEMIHHQQSNNSSQQHNHHHNQHHAHHHAYPMHYPVNYHPHHHGHGGGGVAGKSPALASIGSPGATSATTAMGRAALPPVVDHTQHRVIAMYEYQNHVEGDVCFAKGDIMVLLDESNFDWWWVRHPKNGIGYAPQNFLARIESLESEEWYAGKIQRSMAEKLVLAGKMPRGTFLVRKREGGEFALTINDSKEDSLEVKHYKIRPLDNGSGFFITARKTFGTVRDLIEYYSKESGGLCYHLTYPAPKIAPVRPDLSYDTAKNWEIPRDELLLDRKLGEGNFGEVWLGRWRGVIEVAIKMMKPGTMSIDAFLAEAQIMKQCNHPKLVRLYAVCTKGEPYYIVTEYMRNGSLLEYLRDTNNSLRLHALVDMAAQIASGMMYLESRKLVHRDLAARNVLVGDKISGVPEVKVADFGLARKLMDENIYEAATGAKFPVKWTAPEAQRCGNFTVKSDVWSFGILLYEIFSLGHTPYPGVQNHDVLRDLDQGKRMACPKNCPDEIYQEMLNCWDQNPDRRPTFEYLFTFFDDFFISSQPNYVPPSVDGTSFDAQAIDGIEGEQSGGVGRRRARRRSR</sequence>
<dbReference type="SUPFAM" id="SSF55550">
    <property type="entry name" value="SH2 domain"/>
    <property type="match status" value="2"/>
</dbReference>
<evidence type="ECO:0000259" key="17">
    <source>
        <dbReference type="PROSITE" id="PS50002"/>
    </source>
</evidence>
<dbReference type="AlphaFoldDB" id="A0ABD2I8L4"/>
<dbReference type="GO" id="GO:0048565">
    <property type="term" value="P:digestive tract development"/>
    <property type="evidence" value="ECO:0007669"/>
    <property type="project" value="UniProtKB-ARBA"/>
</dbReference>
<feature type="domain" description="SH3" evidence="17">
    <location>
        <begin position="777"/>
        <end position="837"/>
    </location>
</feature>
<dbReference type="PRINTS" id="PR00401">
    <property type="entry name" value="SH2DOMAIN"/>
</dbReference>
<dbReference type="PROSITE" id="PS50001">
    <property type="entry name" value="SH2"/>
    <property type="match status" value="2"/>
</dbReference>
<evidence type="ECO:0000256" key="8">
    <source>
        <dbReference type="ARBA" id="ARBA00023137"/>
    </source>
</evidence>
<evidence type="ECO:0000256" key="5">
    <source>
        <dbReference type="ARBA" id="ARBA00022777"/>
    </source>
</evidence>
<feature type="region of interest" description="Disordered" evidence="15">
    <location>
        <begin position="585"/>
        <end position="651"/>
    </location>
</feature>
<dbReference type="InterPro" id="IPR001452">
    <property type="entry name" value="SH3_domain"/>
</dbReference>
<dbReference type="FunFam" id="3.30.200.20:FF:000053">
    <property type="entry name" value="Tyrosine-protein kinase"/>
    <property type="match status" value="2"/>
</dbReference>
<keyword evidence="20" id="KW-1185">Reference proteome</keyword>
<keyword evidence="4 13" id="KW-0547">Nucleotide-binding</keyword>